<evidence type="ECO:0000313" key="4">
    <source>
        <dbReference type="Proteomes" id="UP000886883"/>
    </source>
</evidence>
<evidence type="ECO:0000256" key="2">
    <source>
        <dbReference type="SAM" id="Phobius"/>
    </source>
</evidence>
<keyword evidence="2" id="KW-1133">Transmembrane helix</keyword>
<reference evidence="3" key="1">
    <citation type="journal article" date="2021" name="PeerJ">
        <title>Extensive microbial diversity within the chicken gut microbiome revealed by metagenomics and culture.</title>
        <authorList>
            <person name="Gilroy R."/>
            <person name="Ravi A."/>
            <person name="Getino M."/>
            <person name="Pursley I."/>
            <person name="Horton D.L."/>
            <person name="Alikhan N.F."/>
            <person name="Baker D."/>
            <person name="Gharbi K."/>
            <person name="Hall N."/>
            <person name="Watson M."/>
            <person name="Adriaenssens E.M."/>
            <person name="Foster-Nyarko E."/>
            <person name="Jarju S."/>
            <person name="Secka A."/>
            <person name="Antonio M."/>
            <person name="Oren A."/>
            <person name="Chaudhuri R.R."/>
            <person name="La Ragione R."/>
            <person name="Hildebrand F."/>
            <person name="Pallen M.J."/>
        </authorList>
    </citation>
    <scope>NUCLEOTIDE SEQUENCE</scope>
    <source>
        <strain evidence="3">USAMLcec3-2134</strain>
    </source>
</reference>
<sequence length="124" mass="13680">MRRDREKRKNGGGGSGAALLAALMFWGLLYPQFALTGDTYRAVEAKEGDGASERDPLEDYGALLNADPGEVRIRFALLDEIEEWFGEKEVYEQSGNDSSDAHRGLRFGSGRADRSQGDHEPDSQ</sequence>
<gene>
    <name evidence="3" type="ORF">H9763_07870</name>
</gene>
<accession>A0A9D2SCW0</accession>
<feature type="transmembrane region" description="Helical" evidence="2">
    <location>
        <begin position="12"/>
        <end position="30"/>
    </location>
</feature>
<name>A0A9D2SCW0_9FIRM</name>
<dbReference type="EMBL" id="DWXE01000027">
    <property type="protein sequence ID" value="HJB91370.1"/>
    <property type="molecule type" value="Genomic_DNA"/>
</dbReference>
<evidence type="ECO:0000313" key="3">
    <source>
        <dbReference type="EMBL" id="HJB91370.1"/>
    </source>
</evidence>
<protein>
    <submittedName>
        <fullName evidence="3">Uncharacterized protein</fullName>
    </submittedName>
</protein>
<keyword evidence="2" id="KW-0812">Transmembrane</keyword>
<keyword evidence="2" id="KW-0472">Membrane</keyword>
<evidence type="ECO:0000256" key="1">
    <source>
        <dbReference type="SAM" id="MobiDB-lite"/>
    </source>
</evidence>
<reference evidence="3" key="2">
    <citation type="submission" date="2021-04" db="EMBL/GenBank/DDBJ databases">
        <authorList>
            <person name="Gilroy R."/>
        </authorList>
    </citation>
    <scope>NUCLEOTIDE SEQUENCE</scope>
    <source>
        <strain evidence="3">USAMLcec3-2134</strain>
    </source>
</reference>
<organism evidence="3 4">
    <name type="scientific">Candidatus Eisenbergiella merdigallinarum</name>
    <dbReference type="NCBI Taxonomy" id="2838552"/>
    <lineage>
        <taxon>Bacteria</taxon>
        <taxon>Bacillati</taxon>
        <taxon>Bacillota</taxon>
        <taxon>Clostridia</taxon>
        <taxon>Lachnospirales</taxon>
        <taxon>Lachnospiraceae</taxon>
        <taxon>Eisenbergiella</taxon>
    </lineage>
</organism>
<comment type="caution">
    <text evidence="3">The sequence shown here is derived from an EMBL/GenBank/DDBJ whole genome shotgun (WGS) entry which is preliminary data.</text>
</comment>
<feature type="region of interest" description="Disordered" evidence="1">
    <location>
        <begin position="89"/>
        <end position="124"/>
    </location>
</feature>
<feature type="compositionally biased region" description="Basic and acidic residues" evidence="1">
    <location>
        <begin position="111"/>
        <end position="124"/>
    </location>
</feature>
<proteinExistence type="predicted"/>
<dbReference type="AlphaFoldDB" id="A0A9D2SCW0"/>
<dbReference type="Proteomes" id="UP000886883">
    <property type="component" value="Unassembled WGS sequence"/>
</dbReference>